<keyword evidence="3 5" id="KW-1133">Transmembrane helix</keyword>
<feature type="transmembrane region" description="Helical" evidence="5">
    <location>
        <begin position="205"/>
        <end position="224"/>
    </location>
</feature>
<dbReference type="GO" id="GO:0005886">
    <property type="term" value="C:plasma membrane"/>
    <property type="evidence" value="ECO:0007669"/>
    <property type="project" value="UniProtKB-SubCell"/>
</dbReference>
<feature type="transmembrane region" description="Helical" evidence="5">
    <location>
        <begin position="397"/>
        <end position="417"/>
    </location>
</feature>
<evidence type="ECO:0000256" key="4">
    <source>
        <dbReference type="ARBA" id="ARBA00023136"/>
    </source>
</evidence>
<sequence length="1195" mass="127640">MDGAGAHPRKLFRRWSVNVKKHPDDESPDKEPTGSTPAGSPGADGTGHPEGGPDGAPTGVPADDPAGEETGPDRFRAARRFWTDPVGRPDGPQEDGSGRSAGLGRGAAASQAGGSSRNGREDSHREDKPREGLSAARSAEEFLSAADELFAGLSGRRPAAAEGAGERPAAGRAQQARPARGSGQPPRKGSGSVARGEQSPRLPGPLVMTISILAVAATVLAFFADTWTEVLWFNQIGFARVLWTRWGTMSVLFLVGLVVTAASVGTAMVLARRARMEDPTDVSSRNLAAYREMVDPLWRLFSWGAPLLLGTLAALWELVPHWSKVLLALHAHEFGTTDPQFGLDISFYIFHLPLLRLLLGYLTRTVLLAGVVSVALHYLYGGISLTRSPHVTRQARLHLTVLLALYSLLRGASYWLGRYEALASSNAKFDGAAYTDVNAVLPALAILAAIAVVIAVLFLYSLRTESWRLPVIGVVVSVASALVVGWAYPAVVQQFVVEPNAQAEEAPYIQRNIDATLAAYGLGDVEKQAYDARTTVEAGQLKEDAESTTSIRLLDPNVVAPTFQQLQQQKQYYSFTSSMNVDRYDIGGSSRDTIVAVRELNLDGLDAQQQTWVNTRTVYTHGFGVVTAHGNTATSDGSPSFWEGGIPSRGDLGEYEPRIYFGRQSPSYSIVGGSDGALNELDYPDDASNGQVNTSFAGDGGPDVGNLWNKLLYAIKFREVNILFSGQVNAGSQILYDRDPATRVAKVAPWLTLDANPYPAVVDHDDDASTPKRVVWVVDGYTTSNEYPYSQHESLAEAVTDSTGGTTLLRAPAQANYVRNSVKAVVDAYNGAVKLYQWDEQDPLVKAWQEVFPGTVSPMSEMSADLMAHMRYPEDLFKVQRDVLARYHVTDAAEFYSGGDFWKVPDDPTKDGDSPQSPYYLTLQMPGQERASFSLSSVYIIGGNTDRNVLTGFLAVDSETATGEKGKRAPGYGRLRLLELPRSSNVAGPGQVQNKFNTDPVASPVLTLIGQQGSQVIKGNLLTLPVGGGLLYVQPVYVQSSGDTHFPLLRKVLVLFGDKVGFADTLSEALDKVFGGDSGATTGEQVVDGNAGAANDTSKPPTDPAGGGDSTAAPQPSSEPQATVDPSTPAGTAPAPGGSGDPQADLDKALQDAKTAMTDSEAALKAGDWAKYGEAQKRLNDALNRALEADGRLNG</sequence>
<comment type="subcellular location">
    <subcellularLocation>
        <location evidence="5">Cell membrane</location>
        <topology evidence="5">Multi-pass membrane protein</topology>
    </subcellularLocation>
</comment>
<evidence type="ECO:0000256" key="1">
    <source>
        <dbReference type="ARBA" id="ARBA00022475"/>
    </source>
</evidence>
<dbReference type="Proteomes" id="UP000595895">
    <property type="component" value="Chromosome"/>
</dbReference>
<feature type="compositionally biased region" description="Low complexity" evidence="6">
    <location>
        <begin position="106"/>
        <end position="117"/>
    </location>
</feature>
<protein>
    <recommendedName>
        <fullName evidence="5">UPF0182 protein JG540_07365</fullName>
    </recommendedName>
</protein>
<accession>A0A7T7M8M8</accession>
<evidence type="ECO:0000313" key="7">
    <source>
        <dbReference type="EMBL" id="QQM66877.1"/>
    </source>
</evidence>
<dbReference type="Pfam" id="PF03699">
    <property type="entry name" value="UPF0182"/>
    <property type="match status" value="1"/>
</dbReference>
<evidence type="ECO:0000256" key="3">
    <source>
        <dbReference type="ARBA" id="ARBA00022989"/>
    </source>
</evidence>
<evidence type="ECO:0000256" key="6">
    <source>
        <dbReference type="SAM" id="MobiDB-lite"/>
    </source>
</evidence>
<feature type="transmembrane region" description="Helical" evidence="5">
    <location>
        <begin position="437"/>
        <end position="460"/>
    </location>
</feature>
<feature type="compositionally biased region" description="Low complexity" evidence="6">
    <location>
        <begin position="156"/>
        <end position="184"/>
    </location>
</feature>
<reference evidence="7 8" key="1">
    <citation type="submission" date="2020-12" db="EMBL/GenBank/DDBJ databases">
        <authorList>
            <person name="Zhou J."/>
        </authorList>
    </citation>
    <scope>NUCLEOTIDE SEQUENCE [LARGE SCALE GENOMIC DNA]</scope>
    <source>
        <strain evidence="7 8">CCUG 61299</strain>
    </source>
</reference>
<dbReference type="InterPro" id="IPR005372">
    <property type="entry name" value="UPF0182"/>
</dbReference>
<dbReference type="HAMAP" id="MF_01600">
    <property type="entry name" value="UPF0182"/>
    <property type="match status" value="1"/>
</dbReference>
<name>A0A7T7M8M8_9ACTO</name>
<keyword evidence="4 5" id="KW-0472">Membrane</keyword>
<keyword evidence="8" id="KW-1185">Reference proteome</keyword>
<feature type="compositionally biased region" description="Low complexity" evidence="6">
    <location>
        <begin position="1125"/>
        <end position="1136"/>
    </location>
</feature>
<feature type="region of interest" description="Disordered" evidence="6">
    <location>
        <begin position="1"/>
        <end position="136"/>
    </location>
</feature>
<proteinExistence type="inferred from homology"/>
<evidence type="ECO:0000256" key="5">
    <source>
        <dbReference type="HAMAP-Rule" id="MF_01600"/>
    </source>
</evidence>
<evidence type="ECO:0000313" key="8">
    <source>
        <dbReference type="Proteomes" id="UP000595895"/>
    </source>
</evidence>
<dbReference type="KEGG" id="awe:JG540_07365"/>
<dbReference type="PANTHER" id="PTHR39344">
    <property type="entry name" value="UPF0182 PROTEIN SLL1060"/>
    <property type="match status" value="1"/>
</dbReference>
<evidence type="ECO:0000256" key="2">
    <source>
        <dbReference type="ARBA" id="ARBA00022692"/>
    </source>
</evidence>
<feature type="transmembrane region" description="Helical" evidence="5">
    <location>
        <begin position="300"/>
        <end position="319"/>
    </location>
</feature>
<gene>
    <name evidence="7" type="ORF">JG540_07365</name>
</gene>
<feature type="compositionally biased region" description="Basic and acidic residues" evidence="6">
    <location>
        <begin position="21"/>
        <end position="32"/>
    </location>
</feature>
<feature type="transmembrane region" description="Helical" evidence="5">
    <location>
        <begin position="361"/>
        <end position="385"/>
    </location>
</feature>
<organism evidence="7 8">
    <name type="scientific">Actinomyces weissii</name>
    <dbReference type="NCBI Taxonomy" id="675090"/>
    <lineage>
        <taxon>Bacteria</taxon>
        <taxon>Bacillati</taxon>
        <taxon>Actinomycetota</taxon>
        <taxon>Actinomycetes</taxon>
        <taxon>Actinomycetales</taxon>
        <taxon>Actinomycetaceae</taxon>
        <taxon>Actinomyces</taxon>
    </lineage>
</organism>
<keyword evidence="2 5" id="KW-0812">Transmembrane</keyword>
<dbReference type="PANTHER" id="PTHR39344:SF1">
    <property type="entry name" value="UPF0182 PROTEIN SLL1060"/>
    <property type="match status" value="1"/>
</dbReference>
<dbReference type="EMBL" id="CP066802">
    <property type="protein sequence ID" value="QQM66877.1"/>
    <property type="molecule type" value="Genomic_DNA"/>
</dbReference>
<feature type="region of interest" description="Disordered" evidence="6">
    <location>
        <begin position="156"/>
        <end position="200"/>
    </location>
</feature>
<feature type="transmembrane region" description="Helical" evidence="5">
    <location>
        <begin position="251"/>
        <end position="271"/>
    </location>
</feature>
<feature type="compositionally biased region" description="Basic and acidic residues" evidence="6">
    <location>
        <begin position="118"/>
        <end position="131"/>
    </location>
</feature>
<dbReference type="GO" id="GO:0005576">
    <property type="term" value="C:extracellular region"/>
    <property type="evidence" value="ECO:0007669"/>
    <property type="project" value="TreeGrafter"/>
</dbReference>
<feature type="transmembrane region" description="Helical" evidence="5">
    <location>
        <begin position="467"/>
        <end position="488"/>
    </location>
</feature>
<feature type="region of interest" description="Disordered" evidence="6">
    <location>
        <begin position="1076"/>
        <end position="1158"/>
    </location>
</feature>
<dbReference type="AlphaFoldDB" id="A0A7T7M8M8"/>
<feature type="compositionally biased region" description="Gly residues" evidence="6">
    <location>
        <begin position="42"/>
        <end position="54"/>
    </location>
</feature>
<feature type="compositionally biased region" description="Polar residues" evidence="6">
    <location>
        <begin position="1112"/>
        <end position="1121"/>
    </location>
</feature>
<comment type="similarity">
    <text evidence="5">Belongs to the UPF0182 family.</text>
</comment>
<keyword evidence="1 5" id="KW-1003">Cell membrane</keyword>